<proteinExistence type="predicted"/>
<accession>A0AAF0ZX74</accession>
<evidence type="ECO:0000313" key="1">
    <source>
        <dbReference type="EMBL" id="WMV52655.1"/>
    </source>
</evidence>
<name>A0AAF0ZX74_SOLVR</name>
<sequence>MYSVNSSFYFSPLQWRIHLLLSVFCLSTELKSVCQAFLKISLCFGRPAQEIGCNLMIEIPVIQNSLLGLQQLVHYHHLRGIGSNADPSCIYRLATLPDSETSQTWSQEINKSVVSDCSKLPKTQKKQMQFSSLSIHMTAISEAKHISSCSPADLLYCRTRPQKDPAFISTMS</sequence>
<gene>
    <name evidence="1" type="ORF">MTR67_046040</name>
</gene>
<reference evidence="1" key="1">
    <citation type="submission" date="2023-08" db="EMBL/GenBank/DDBJ databases">
        <title>A de novo genome assembly of Solanum verrucosum Schlechtendal, a Mexican diploid species geographically isolated from the other diploid A-genome species in potato relatives.</title>
        <authorList>
            <person name="Hosaka K."/>
        </authorList>
    </citation>
    <scope>NUCLEOTIDE SEQUENCE</scope>
    <source>
        <tissue evidence="1">Young leaves</tissue>
    </source>
</reference>
<protein>
    <submittedName>
        <fullName evidence="1">Uncharacterized protein</fullName>
    </submittedName>
</protein>
<dbReference type="Proteomes" id="UP001234989">
    <property type="component" value="Chromosome 10"/>
</dbReference>
<keyword evidence="2" id="KW-1185">Reference proteome</keyword>
<evidence type="ECO:0000313" key="2">
    <source>
        <dbReference type="Proteomes" id="UP001234989"/>
    </source>
</evidence>
<dbReference type="EMBL" id="CP133621">
    <property type="protein sequence ID" value="WMV52655.1"/>
    <property type="molecule type" value="Genomic_DNA"/>
</dbReference>
<dbReference type="AlphaFoldDB" id="A0AAF0ZX74"/>
<organism evidence="1 2">
    <name type="scientific">Solanum verrucosum</name>
    <dbReference type="NCBI Taxonomy" id="315347"/>
    <lineage>
        <taxon>Eukaryota</taxon>
        <taxon>Viridiplantae</taxon>
        <taxon>Streptophyta</taxon>
        <taxon>Embryophyta</taxon>
        <taxon>Tracheophyta</taxon>
        <taxon>Spermatophyta</taxon>
        <taxon>Magnoliopsida</taxon>
        <taxon>eudicotyledons</taxon>
        <taxon>Gunneridae</taxon>
        <taxon>Pentapetalae</taxon>
        <taxon>asterids</taxon>
        <taxon>lamiids</taxon>
        <taxon>Solanales</taxon>
        <taxon>Solanaceae</taxon>
        <taxon>Solanoideae</taxon>
        <taxon>Solaneae</taxon>
        <taxon>Solanum</taxon>
    </lineage>
</organism>